<keyword evidence="4" id="KW-1185">Reference proteome</keyword>
<dbReference type="EMBL" id="CP002039">
    <property type="protein sequence ID" value="ADJ64102.1"/>
    <property type="molecule type" value="Genomic_DNA"/>
</dbReference>
<evidence type="ECO:0000313" key="4">
    <source>
        <dbReference type="Proteomes" id="UP000000329"/>
    </source>
</evidence>
<accession>D8IXK0</accession>
<dbReference type="InterPro" id="IPR017946">
    <property type="entry name" value="PLC-like_Pdiesterase_TIM-brl"/>
</dbReference>
<dbReference type="InterPro" id="IPR032160">
    <property type="entry name" value="DUF4996"/>
</dbReference>
<dbReference type="PANTHER" id="PTHR46320">
    <property type="entry name" value="GLYCEROPHOSPHODIESTER PHOSPHODIESTERASE 1"/>
    <property type="match status" value="1"/>
</dbReference>
<gene>
    <name evidence="3" type="primary">ugpQ</name>
    <name evidence="3" type="ordered locus">Hsero_2606</name>
</gene>
<evidence type="ECO:0000313" key="3">
    <source>
        <dbReference type="EMBL" id="ADJ64102.1"/>
    </source>
</evidence>
<dbReference type="Pfam" id="PF16387">
    <property type="entry name" value="DUF4996"/>
    <property type="match status" value="1"/>
</dbReference>
<dbReference type="GO" id="GO:0070291">
    <property type="term" value="P:N-acylethanolamine metabolic process"/>
    <property type="evidence" value="ECO:0007669"/>
    <property type="project" value="TreeGrafter"/>
</dbReference>
<dbReference type="CDD" id="cd08566">
    <property type="entry name" value="GDPD_AtGDE_like"/>
    <property type="match status" value="1"/>
</dbReference>
<keyword evidence="1" id="KW-0732">Signal</keyword>
<dbReference type="Gene3D" id="3.20.20.190">
    <property type="entry name" value="Phosphatidylinositol (PI) phosphodiesterase"/>
    <property type="match status" value="1"/>
</dbReference>
<name>D8IXK0_HERSS</name>
<dbReference type="GO" id="GO:0006644">
    <property type="term" value="P:phospholipid metabolic process"/>
    <property type="evidence" value="ECO:0007669"/>
    <property type="project" value="TreeGrafter"/>
</dbReference>
<feature type="signal peptide" evidence="1">
    <location>
        <begin position="1"/>
        <end position="28"/>
    </location>
</feature>
<dbReference type="KEGG" id="hse:Hsero_2606"/>
<dbReference type="STRING" id="757424.Hsero_2606"/>
<dbReference type="InterPro" id="IPR030395">
    <property type="entry name" value="GP_PDE_dom"/>
</dbReference>
<dbReference type="EC" id="3.1.4.46" evidence="3"/>
<dbReference type="GO" id="GO:0006580">
    <property type="term" value="P:ethanolamine metabolic process"/>
    <property type="evidence" value="ECO:0007669"/>
    <property type="project" value="TreeGrafter"/>
</dbReference>
<dbReference type="PROSITE" id="PS51704">
    <property type="entry name" value="GP_PDE"/>
    <property type="match status" value="1"/>
</dbReference>
<dbReference type="PANTHER" id="PTHR46320:SF1">
    <property type="entry name" value="GLYCEROPHOSPHODIESTER PHOSPHODIESTERASE 1"/>
    <property type="match status" value="1"/>
</dbReference>
<dbReference type="GO" id="GO:0005886">
    <property type="term" value="C:plasma membrane"/>
    <property type="evidence" value="ECO:0007669"/>
    <property type="project" value="TreeGrafter"/>
</dbReference>
<dbReference type="Pfam" id="PF03009">
    <property type="entry name" value="GDPD"/>
    <property type="match status" value="1"/>
</dbReference>
<dbReference type="SUPFAM" id="SSF51695">
    <property type="entry name" value="PLC-like phosphodiesterases"/>
    <property type="match status" value="1"/>
</dbReference>
<evidence type="ECO:0000259" key="2">
    <source>
        <dbReference type="PROSITE" id="PS51704"/>
    </source>
</evidence>
<dbReference type="Proteomes" id="UP000000329">
    <property type="component" value="Chromosome"/>
</dbReference>
<dbReference type="GO" id="GO:0008889">
    <property type="term" value="F:glycerophosphodiester phosphodiesterase activity"/>
    <property type="evidence" value="ECO:0007669"/>
    <property type="project" value="UniProtKB-EC"/>
</dbReference>
<sequence>MPSLGRFFAILSLLATCNFCLLMDPAHADSLTWRQSALTTPTGPVLVSSHRSCWTETSENSLDGIRRCIAEGIDIGEIDVRTTQDGALVLMHDQTVDRTTNGRGAVTELTLAQIQDLRLYTRGGRQGATLTSRRVPTLQQALAVARGRIVLNLDVKDADIGAMVAAILETDTARDVLLNINPGVDPQQVAWARSLGIAVQTLYFDEKTGASSRSAQLQVMARQEPTVLQLIFRDPSVVDAAGRALAGRPVRMLVNTMALDIDSGRPMDLAGPYLDTVAVDDPEQVWGQLIAQGVSIIQTDEPQRLLAWLRRRKLR</sequence>
<keyword evidence="3" id="KW-0378">Hydrolase</keyword>
<feature type="domain" description="GP-PDE" evidence="2">
    <location>
        <begin position="45"/>
        <end position="309"/>
    </location>
</feature>
<feature type="chain" id="PRO_5003115598" evidence="1">
    <location>
        <begin position="29"/>
        <end position="315"/>
    </location>
</feature>
<evidence type="ECO:0000256" key="1">
    <source>
        <dbReference type="SAM" id="SignalP"/>
    </source>
</evidence>
<proteinExistence type="predicted"/>
<dbReference type="eggNOG" id="COG0584">
    <property type="taxonomic scope" value="Bacteria"/>
</dbReference>
<reference evidence="3 4" key="1">
    <citation type="submission" date="2010-04" db="EMBL/GenBank/DDBJ databases">
        <title>The genome of Herbaspirillum seropedicae SmR1, an endophytic, nitrogen-fixing, plant-growth promoting beta-Proteobacteria.</title>
        <authorList>
            <person name="Pedrosa F.O."/>
            <person name="Monteiro R.A."/>
            <person name="Wassem R."/>
            <person name="Cruz L.M."/>
            <person name="Ayub R.A."/>
            <person name="Colauto N.B."/>
            <person name="Fernandez M.A."/>
            <person name="Fungaro M.H.P."/>
            <person name="Grisard E.C."/>
            <person name="Hungria M."/>
            <person name="Madeira H.M.F."/>
            <person name="Nodari R.O."/>
            <person name="Osaku C.A."/>
            <person name="Petzl-Erler M.L."/>
            <person name="Terenzi H."/>
            <person name="Vieira L.G.E."/>
            <person name="Almeida M.I.M."/>
            <person name="Alves L.R."/>
            <person name="Arantes O.M.N."/>
            <person name="Balsanelli E."/>
            <person name="Barcellos F.G."/>
            <person name="Baura V.A."/>
            <person name="Binde D.R."/>
            <person name="Campo R.J."/>
            <person name="Chubatsu L.S."/>
            <person name="Chueire L.M.O."/>
            <person name="Ciferri R.R."/>
            <person name="Correa L.C."/>
            <person name="da Conceicao Silva J.L."/>
            <person name="Dabul A.N.G."/>
            <person name="Dambros B.P."/>
            <person name="Faoro H."/>
            <person name="Favetti A."/>
            <person name="Friedermann G."/>
            <person name="Furlaneto M.C."/>
            <person name="Gasques L.S."/>
            <person name="Gimenes C.C.T."/>
            <person name="Gioppo N.M.R."/>
            <person name="Glienke-Blanco C."/>
            <person name="Godoy L.P."/>
            <person name="Guerra M.P."/>
            <person name="Karp S."/>
            <person name="Kava-Cordeiro V."/>
            <person name="Margarido V.P."/>
            <person name="Mathioni S.M."/>
            <person name="Menck-Soares M.A."/>
            <person name="Murace N.K."/>
            <person name="Nicolas M.F."/>
            <person name="Oliveira C.E.C."/>
            <person name="Pagnan N.A.B."/>
            <person name="Pamphile J.A."/>
            <person name="Patussi E.V."/>
            <person name="Pereira L.F.P."/>
            <person name="Pereira-Ferrari L."/>
            <person name="Pinto F.G.S."/>
            <person name="Precoma C."/>
            <person name="Prioli A.J."/>
            <person name="Prioli S.M.A.P."/>
            <person name="Raittz R.T."/>
            <person name="Ramos H.J.O."/>
            <person name="Ribeiro E.M.S.F."/>
            <person name="Rigo L.U."/>
            <person name="Rocha C.L.M.S.C."/>
            <person name="Rocha S.N."/>
            <person name="Santos K."/>
            <person name="Satori D."/>
            <person name="Silva A.G."/>
            <person name="Simao R.C.G."/>
            <person name="Soares M.A.M."/>
            <person name="Souza E.M."/>
            <person name="Steffens M.B.R."/>
            <person name="Steindel M."/>
            <person name="Tadra-Sfeir M.Z."/>
            <person name="Takahashi E.K."/>
            <person name="Torres R.A."/>
            <person name="Valle J.S."/>
            <person name="Vernal J.I."/>
            <person name="Vilas-Boas L.A."/>
            <person name="Watanabe M.A.E."/>
            <person name="Weiss V.A."/>
            <person name="Yates M.A."/>
            <person name="Souza E.M."/>
        </authorList>
    </citation>
    <scope>NUCLEOTIDE SEQUENCE [LARGE SCALE GENOMIC DNA]</scope>
    <source>
        <strain evidence="3 4">SmR1</strain>
    </source>
</reference>
<protein>
    <submittedName>
        <fullName evidence="3">Glycerophosphoryl diester phosphodiesterase protein</fullName>
        <ecNumber evidence="3">3.1.4.46</ecNumber>
    </submittedName>
</protein>
<dbReference type="AlphaFoldDB" id="D8IXK0"/>
<dbReference type="HOGENOM" id="CLU_030006_9_3_4"/>
<organism evidence="3 4">
    <name type="scientific">Herbaspirillum seropedicae (strain SmR1)</name>
    <dbReference type="NCBI Taxonomy" id="757424"/>
    <lineage>
        <taxon>Bacteria</taxon>
        <taxon>Pseudomonadati</taxon>
        <taxon>Pseudomonadota</taxon>
        <taxon>Betaproteobacteria</taxon>
        <taxon>Burkholderiales</taxon>
        <taxon>Oxalobacteraceae</taxon>
        <taxon>Herbaspirillum</taxon>
    </lineage>
</organism>